<proteinExistence type="predicted"/>
<organism evidence="2 3">
    <name type="scientific">Xenopus laevis</name>
    <name type="common">African clawed frog</name>
    <dbReference type="NCBI Taxonomy" id="8355"/>
    <lineage>
        <taxon>Eukaryota</taxon>
        <taxon>Metazoa</taxon>
        <taxon>Chordata</taxon>
        <taxon>Craniata</taxon>
        <taxon>Vertebrata</taxon>
        <taxon>Euteleostomi</taxon>
        <taxon>Amphibia</taxon>
        <taxon>Batrachia</taxon>
        <taxon>Anura</taxon>
        <taxon>Pipoidea</taxon>
        <taxon>Pipidae</taxon>
        <taxon>Xenopodinae</taxon>
        <taxon>Xenopus</taxon>
        <taxon>Xenopus</taxon>
    </lineage>
</organism>
<sequence length="165" mass="18964">MADQAHEQASETANTQAFCMHDIEFLNDTRGNKADLLFTAGATNFYNSESKSMSAIFYQLEKLMLAEQRTWWDYTTMERMRPPQLPRPAMKKKNYTFKKKKSGSRNTYSDTGSSRVSFSDTAYTSDEDAEYPMRDESRVFLNAKRKRFLDSGDPGLGMGDRGDQR</sequence>
<accession>A0A8J1L4X9</accession>
<evidence type="ECO:0000313" key="2">
    <source>
        <dbReference type="Proteomes" id="UP000186698"/>
    </source>
</evidence>
<keyword evidence="2" id="KW-1185">Reference proteome</keyword>
<name>A0A8J1L4X9_XENLA</name>
<protein>
    <submittedName>
        <fullName evidence="3">Uncharacterized protein LOC121395346 isoform X2</fullName>
    </submittedName>
</protein>
<dbReference type="RefSeq" id="XP_041424611.1">
    <property type="nucleotide sequence ID" value="XM_041568677.1"/>
</dbReference>
<reference evidence="3" key="1">
    <citation type="submission" date="2025-08" db="UniProtKB">
        <authorList>
            <consortium name="RefSeq"/>
        </authorList>
    </citation>
    <scope>IDENTIFICATION</scope>
    <source>
        <strain evidence="3">J_2021</strain>
        <tissue evidence="3">Erythrocytes</tissue>
    </source>
</reference>
<dbReference type="AlphaFoldDB" id="A0A8J1L4X9"/>
<feature type="compositionally biased region" description="Polar residues" evidence="1">
    <location>
        <begin position="104"/>
        <end position="119"/>
    </location>
</feature>
<gene>
    <name evidence="3" type="primary">LOC121395346</name>
</gene>
<evidence type="ECO:0000313" key="3">
    <source>
        <dbReference type="RefSeq" id="XP_041424611.1"/>
    </source>
</evidence>
<feature type="compositionally biased region" description="Basic residues" evidence="1">
    <location>
        <begin position="89"/>
        <end position="103"/>
    </location>
</feature>
<feature type="region of interest" description="Disordered" evidence="1">
    <location>
        <begin position="82"/>
        <end position="119"/>
    </location>
</feature>
<dbReference type="GeneID" id="121395346"/>
<dbReference type="Proteomes" id="UP000186698">
    <property type="component" value="Chromosome 7L"/>
</dbReference>
<evidence type="ECO:0000256" key="1">
    <source>
        <dbReference type="SAM" id="MobiDB-lite"/>
    </source>
</evidence>